<reference evidence="1 2" key="1">
    <citation type="submission" date="2016-02" db="EMBL/GenBank/DDBJ databases">
        <title>Comparison of Clostridium stercorarium subspecies using comparative genomics and transcriptomics.</title>
        <authorList>
            <person name="Schellenberg J."/>
            <person name="Thallinger G."/>
            <person name="Levin D.B."/>
            <person name="Zhang X."/>
            <person name="Alvare G."/>
            <person name="Fristensky B."/>
            <person name="Sparling R."/>
        </authorList>
    </citation>
    <scope>NUCLEOTIDE SEQUENCE [LARGE SCALE GENOMIC DNA]</scope>
    <source>
        <strain evidence="1 2">DSM 9219</strain>
    </source>
</reference>
<dbReference type="InterPro" id="IPR043751">
    <property type="entry name" value="DUF5696"/>
</dbReference>
<proteinExistence type="predicted"/>
<protein>
    <submittedName>
        <fullName evidence="1">Uncharacterized protein</fullName>
    </submittedName>
</protein>
<evidence type="ECO:0000313" key="1">
    <source>
        <dbReference type="EMBL" id="ANX01031.1"/>
    </source>
</evidence>
<sequence>MRSRKNMVRKILSIFLPVFLSVVINPKVSAYPAQNEKLGLKYRAVMDDKLPDGVIFTEPSKNIKGHKLVAESDNYQLYFKEDSLSVIVRDKTTGAIMESVVEGDVRGNAIAGWQSFLKSGIVLKLIKGINLNHVVVGADEAERNVKLTGDGFYAKLYYEEYGIGFDVHVSLSEDQLIVEIPNRSIVEDKDEYKIGEIYVYPFLGHTHMGDRSGYMLVPDGNGAMIYLNDKNRRFSSNYSQYVYGRNIGIDEPYALSLLMNRYQSVNEAENIMAPVFGMVHTDSEMGYLGIIESGDYSAKIEAYPNGAYTDYNWICSKFILRQIYIQPTGKREGHVIARQERRNEFDIRVRYCFVSGEYANYTGLALKYRDFLLKHGIVVPRHDNFRIRLDFLGIDKENWLIFKRNVTMTTVNNIKEIYKELKDAGVTDIISVYKGWQKDGINALPIEKYAADGDIGGNGKLTALIRECESSGIEFYLYQDSLRINPSIKNAAFNVVKQITKRVYEEMTYKDVFEKFRFLTPAKTRQVMIRSAKSYINNGVTNIMLGGITNILFTYTHKGNLYTRVDTANIYESAVSELSGKLNFIMEKPFSYLWKYTNAIADMPISTSNYIFTDEEVPFLTIALKGLIPMYSEYVNFEANKEEFFLKLVETGVYPSFYITYEDPAKLQYTNSSDIYSSRFAVYKDDIIRYYNELKKINDLTQGAKIISHSQFSNGLTVVSYDNGVKIYLNYNPDRVITTDGYAIEPMSYVVGGGK</sequence>
<dbReference type="EMBL" id="CP014673">
    <property type="protein sequence ID" value="ANX01031.1"/>
    <property type="molecule type" value="Genomic_DNA"/>
</dbReference>
<dbReference type="Pfam" id="PF18952">
    <property type="entry name" value="DUF5696"/>
    <property type="match status" value="1"/>
</dbReference>
<dbReference type="RefSeq" id="WP_065820694.1">
    <property type="nucleotide sequence ID" value="NZ_CP014673.1"/>
</dbReference>
<dbReference type="AlphaFoldDB" id="A0A1B1YJT7"/>
<accession>A0A1B1YJT7</accession>
<dbReference type="Proteomes" id="UP000092931">
    <property type="component" value="Chromosome"/>
</dbReference>
<name>A0A1B1YJT7_THEST</name>
<gene>
    <name evidence="1" type="ORF">CSTERLE_05255</name>
</gene>
<evidence type="ECO:0000313" key="2">
    <source>
        <dbReference type="Proteomes" id="UP000092931"/>
    </source>
</evidence>
<organism evidence="1 2">
    <name type="scientific">Thermoclostridium stercorarium subsp. leptospartum DSM 9219</name>
    <dbReference type="NCBI Taxonomy" id="1346611"/>
    <lineage>
        <taxon>Bacteria</taxon>
        <taxon>Bacillati</taxon>
        <taxon>Bacillota</taxon>
        <taxon>Clostridia</taxon>
        <taxon>Eubacteriales</taxon>
        <taxon>Oscillospiraceae</taxon>
        <taxon>Thermoclostridium</taxon>
    </lineage>
</organism>